<keyword evidence="9 10" id="KW-0227">DNA damage</keyword>
<dbReference type="SUPFAM" id="SSF52540">
    <property type="entry name" value="P-loop containing nucleoside triphosphate hydrolases"/>
    <property type="match status" value="1"/>
</dbReference>
<dbReference type="InterPro" id="IPR018078">
    <property type="entry name" value="DNA-binding_RecF_CS"/>
</dbReference>
<feature type="domain" description="RecF/RecN/SMC N-terminal" evidence="11">
    <location>
        <begin position="3"/>
        <end position="352"/>
    </location>
</feature>
<dbReference type="InterPro" id="IPR027417">
    <property type="entry name" value="P-loop_NTPase"/>
</dbReference>
<accession>A0A4Q0M570</accession>
<dbReference type="PROSITE" id="PS00617">
    <property type="entry name" value="RECF_1"/>
    <property type="match status" value="1"/>
</dbReference>
<comment type="function">
    <text evidence="9 10">The RecF protein is involved in DNA metabolism; it is required for DNA replication and normal SOS inducibility. RecF binds preferentially to single-stranded, linear DNA. It also seems to bind ATP.</text>
</comment>
<evidence type="ECO:0000256" key="2">
    <source>
        <dbReference type="ARBA" id="ARBA00008016"/>
    </source>
</evidence>
<keyword evidence="9 10" id="KW-0742">SOS response</keyword>
<dbReference type="Gene3D" id="3.40.50.300">
    <property type="entry name" value="P-loop containing nucleotide triphosphate hydrolases"/>
    <property type="match status" value="1"/>
</dbReference>
<dbReference type="PROSITE" id="PS00618">
    <property type="entry name" value="RECF_2"/>
    <property type="match status" value="1"/>
</dbReference>
<keyword evidence="4 9" id="KW-0963">Cytoplasm</keyword>
<dbReference type="OrthoDB" id="9803889at2"/>
<evidence type="ECO:0000256" key="3">
    <source>
        <dbReference type="ARBA" id="ARBA00020170"/>
    </source>
</evidence>
<dbReference type="Proteomes" id="UP000322918">
    <property type="component" value="Unassembled WGS sequence"/>
</dbReference>
<evidence type="ECO:0000313" key="14">
    <source>
        <dbReference type="Proteomes" id="UP000290848"/>
    </source>
</evidence>
<evidence type="ECO:0000256" key="7">
    <source>
        <dbReference type="ARBA" id="ARBA00022840"/>
    </source>
</evidence>
<evidence type="ECO:0000256" key="10">
    <source>
        <dbReference type="RuleBase" id="RU000578"/>
    </source>
</evidence>
<evidence type="ECO:0000256" key="6">
    <source>
        <dbReference type="ARBA" id="ARBA00022741"/>
    </source>
</evidence>
<keyword evidence="8 9" id="KW-0238">DNA-binding</keyword>
<dbReference type="GO" id="GO:0005737">
    <property type="term" value="C:cytoplasm"/>
    <property type="evidence" value="ECO:0007669"/>
    <property type="project" value="UniProtKB-SubCell"/>
</dbReference>
<dbReference type="InterPro" id="IPR001238">
    <property type="entry name" value="DNA-binding_RecF"/>
</dbReference>
<evidence type="ECO:0000259" key="11">
    <source>
        <dbReference type="Pfam" id="PF02463"/>
    </source>
</evidence>
<gene>
    <name evidence="9" type="primary">recF</name>
    <name evidence="13" type="ORF">EKH83_17680</name>
    <name evidence="12" type="ORF">F1649_02705</name>
</gene>
<proteinExistence type="inferred from homology"/>
<feature type="binding site" evidence="9">
    <location>
        <begin position="30"/>
        <end position="37"/>
    </location>
    <ligand>
        <name>ATP</name>
        <dbReference type="ChEBI" id="CHEBI:30616"/>
    </ligand>
</feature>
<reference evidence="12 15" key="2">
    <citation type="submission" date="2019-09" db="EMBL/GenBank/DDBJ databases">
        <title>Pararcticibacter amylolyticus gen. nov., sp. nov., isolated from a rottenly hemp rope, and reclassification of Pedobacter tournemirensis as Pararcticibacter tournemirensis comb. nov.</title>
        <authorList>
            <person name="Cai Y."/>
        </authorList>
    </citation>
    <scope>NUCLEOTIDE SEQUENCE [LARGE SCALE GENOMIC DNA]</scope>
    <source>
        <strain evidence="12 15">TF5-37.2-LB10</strain>
    </source>
</reference>
<dbReference type="GO" id="GO:0006302">
    <property type="term" value="P:double-strand break repair"/>
    <property type="evidence" value="ECO:0007669"/>
    <property type="project" value="TreeGrafter"/>
</dbReference>
<dbReference type="Proteomes" id="UP000290848">
    <property type="component" value="Unassembled WGS sequence"/>
</dbReference>
<keyword evidence="9 10" id="KW-0234">DNA repair</keyword>
<evidence type="ECO:0000256" key="5">
    <source>
        <dbReference type="ARBA" id="ARBA00022705"/>
    </source>
</evidence>
<name>A0A4Q0M570_9SPHI</name>
<protein>
    <recommendedName>
        <fullName evidence="3 9">DNA replication and repair protein RecF</fullName>
    </recommendedName>
</protein>
<comment type="subcellular location">
    <subcellularLocation>
        <location evidence="1 9 10">Cytoplasm</location>
    </subcellularLocation>
</comment>
<reference evidence="13 14" key="1">
    <citation type="submission" date="2018-12" db="EMBL/GenBank/DDBJ databases">
        <title>The Draft Genome Sequence of the Soil Bacterium Pedobacter tournemirensis R1.</title>
        <authorList>
            <person name="He J."/>
        </authorList>
    </citation>
    <scope>NUCLEOTIDE SEQUENCE [LARGE SCALE GENOMIC DNA]</scope>
    <source>
        <strain evidence="13 14">R1</strain>
    </source>
</reference>
<evidence type="ECO:0000256" key="9">
    <source>
        <dbReference type="HAMAP-Rule" id="MF_00365"/>
    </source>
</evidence>
<organism evidence="13 14">
    <name type="scientific">Arcticibacter tournemirensis</name>
    <dbReference type="NCBI Taxonomy" id="699437"/>
    <lineage>
        <taxon>Bacteria</taxon>
        <taxon>Pseudomonadati</taxon>
        <taxon>Bacteroidota</taxon>
        <taxon>Sphingobacteriia</taxon>
        <taxon>Sphingobacteriales</taxon>
        <taxon>Sphingobacteriaceae</taxon>
        <taxon>Arcticibacter</taxon>
    </lineage>
</organism>
<dbReference type="InterPro" id="IPR042174">
    <property type="entry name" value="RecF_2"/>
</dbReference>
<dbReference type="Pfam" id="PF02463">
    <property type="entry name" value="SMC_N"/>
    <property type="match status" value="1"/>
</dbReference>
<dbReference type="PANTHER" id="PTHR32182:SF0">
    <property type="entry name" value="DNA REPLICATION AND REPAIR PROTEIN RECF"/>
    <property type="match status" value="1"/>
</dbReference>
<dbReference type="GO" id="GO:0003697">
    <property type="term" value="F:single-stranded DNA binding"/>
    <property type="evidence" value="ECO:0007669"/>
    <property type="project" value="UniProtKB-UniRule"/>
</dbReference>
<dbReference type="AlphaFoldDB" id="A0A4Q0M570"/>
<dbReference type="GO" id="GO:0009432">
    <property type="term" value="P:SOS response"/>
    <property type="evidence" value="ECO:0007669"/>
    <property type="project" value="UniProtKB-UniRule"/>
</dbReference>
<dbReference type="HAMAP" id="MF_00365">
    <property type="entry name" value="RecF"/>
    <property type="match status" value="1"/>
</dbReference>
<dbReference type="InterPro" id="IPR003395">
    <property type="entry name" value="RecF/RecN/SMC_N"/>
</dbReference>
<keyword evidence="5 9" id="KW-0235">DNA replication</keyword>
<evidence type="ECO:0000256" key="4">
    <source>
        <dbReference type="ARBA" id="ARBA00022490"/>
    </source>
</evidence>
<comment type="caution">
    <text evidence="13">The sequence shown here is derived from an EMBL/GenBank/DDBJ whole genome shotgun (WGS) entry which is preliminary data.</text>
</comment>
<dbReference type="GO" id="GO:0000731">
    <property type="term" value="P:DNA synthesis involved in DNA repair"/>
    <property type="evidence" value="ECO:0007669"/>
    <property type="project" value="TreeGrafter"/>
</dbReference>
<evidence type="ECO:0000313" key="15">
    <source>
        <dbReference type="Proteomes" id="UP000322918"/>
    </source>
</evidence>
<sequence>MWLKKIALINFKNYEEGGLDLSPAVNAFTGDNGAGKTNLLDAVHYLSLCKSYFNPIDSQQIRNGADFFMLQGTFDKDGSEEVVACSLKRNQKKQFRRNKKEYQRLADHIGLFPLVMISPYDVSIIIEGSEERRRFIDNVISQTDIHYLDELITYNKNLTNRNALLKSIAETGRYDPELLAIFDEQLVTSGKRIFEKRRNFMETFLPVFHKHYRHLTEGAEEVDLIYDSPLLNEDFSVLLKKAAERDRILERTSTGIHKDDLLFAVNGMPMKKFGSQGQQKSFLIALKLAQYSFLQERKGYKPLLLLDDIFDKLDDKRTRKLMEMVSHDDFGQIFITDTSRERISSIFAAIGVELTIFEVEKGTVK</sequence>
<evidence type="ECO:0000256" key="1">
    <source>
        <dbReference type="ARBA" id="ARBA00004496"/>
    </source>
</evidence>
<dbReference type="GO" id="GO:0005524">
    <property type="term" value="F:ATP binding"/>
    <property type="evidence" value="ECO:0007669"/>
    <property type="project" value="UniProtKB-UniRule"/>
</dbReference>
<evidence type="ECO:0000313" key="12">
    <source>
        <dbReference type="EMBL" id="KAA8485924.1"/>
    </source>
</evidence>
<evidence type="ECO:0000313" key="13">
    <source>
        <dbReference type="EMBL" id="RXF67879.1"/>
    </source>
</evidence>
<keyword evidence="15" id="KW-1185">Reference proteome</keyword>
<dbReference type="NCBIfam" id="TIGR00611">
    <property type="entry name" value="recf"/>
    <property type="match status" value="1"/>
</dbReference>
<dbReference type="EMBL" id="VWNE01000003">
    <property type="protein sequence ID" value="KAA8485924.1"/>
    <property type="molecule type" value="Genomic_DNA"/>
</dbReference>
<dbReference type="PANTHER" id="PTHR32182">
    <property type="entry name" value="DNA REPLICATION AND REPAIR PROTEIN RECF"/>
    <property type="match status" value="1"/>
</dbReference>
<dbReference type="RefSeq" id="WP_128770791.1">
    <property type="nucleotide sequence ID" value="NZ_RXOC01000014.1"/>
</dbReference>
<keyword evidence="7 9" id="KW-0067">ATP-binding</keyword>
<dbReference type="GO" id="GO:0006260">
    <property type="term" value="P:DNA replication"/>
    <property type="evidence" value="ECO:0007669"/>
    <property type="project" value="UniProtKB-UniRule"/>
</dbReference>
<dbReference type="EMBL" id="RXOC01000014">
    <property type="protein sequence ID" value="RXF67879.1"/>
    <property type="molecule type" value="Genomic_DNA"/>
</dbReference>
<dbReference type="Gene3D" id="1.20.1050.90">
    <property type="entry name" value="RecF/RecN/SMC, N-terminal domain"/>
    <property type="match status" value="1"/>
</dbReference>
<keyword evidence="6 9" id="KW-0547">Nucleotide-binding</keyword>
<evidence type="ECO:0000256" key="8">
    <source>
        <dbReference type="ARBA" id="ARBA00023125"/>
    </source>
</evidence>
<comment type="similarity">
    <text evidence="2 9 10">Belongs to the RecF family.</text>
</comment>